<dbReference type="RefSeq" id="WP_106772927.1">
    <property type="nucleotide sequence ID" value="NZ_PXYK01000013.1"/>
</dbReference>
<dbReference type="AlphaFoldDB" id="A0A2P7S8E2"/>
<dbReference type="PROSITE" id="PS51186">
    <property type="entry name" value="GNAT"/>
    <property type="match status" value="1"/>
</dbReference>
<gene>
    <name evidence="4" type="ORF">C7I84_14550</name>
</gene>
<dbReference type="Proteomes" id="UP000241229">
    <property type="component" value="Unassembled WGS sequence"/>
</dbReference>
<organism evidence="4 5">
    <name type="scientific">Kumtagia ephedrae</name>
    <dbReference type="NCBI Taxonomy" id="2116701"/>
    <lineage>
        <taxon>Bacteria</taxon>
        <taxon>Pseudomonadati</taxon>
        <taxon>Pseudomonadota</taxon>
        <taxon>Alphaproteobacteria</taxon>
        <taxon>Hyphomicrobiales</taxon>
        <taxon>Phyllobacteriaceae</taxon>
        <taxon>Kumtagia</taxon>
    </lineage>
</organism>
<keyword evidence="1 4" id="KW-0808">Transferase</keyword>
<keyword evidence="5" id="KW-1185">Reference proteome</keyword>
<dbReference type="PANTHER" id="PTHR43800">
    <property type="entry name" value="PEPTIDYL-LYSINE N-ACETYLTRANSFERASE YJAB"/>
    <property type="match status" value="1"/>
</dbReference>
<dbReference type="Gene3D" id="3.40.630.30">
    <property type="match status" value="1"/>
</dbReference>
<dbReference type="InterPro" id="IPR000182">
    <property type="entry name" value="GNAT_dom"/>
</dbReference>
<protein>
    <submittedName>
        <fullName evidence="4">N-acetyltransferase</fullName>
    </submittedName>
</protein>
<reference evidence="4 5" key="1">
    <citation type="submission" date="2018-03" db="EMBL/GenBank/DDBJ databases">
        <title>The draft genome of Mesorhizobium sp. 6GN-30.</title>
        <authorList>
            <person name="Liu L."/>
            <person name="Li L."/>
            <person name="Wang T."/>
            <person name="Zhang X."/>
            <person name="Liang L."/>
        </authorList>
    </citation>
    <scope>NUCLEOTIDE SEQUENCE [LARGE SCALE GENOMIC DNA]</scope>
    <source>
        <strain evidence="4 5">6GN30</strain>
    </source>
</reference>
<dbReference type="SUPFAM" id="SSF55729">
    <property type="entry name" value="Acyl-CoA N-acyltransferases (Nat)"/>
    <property type="match status" value="1"/>
</dbReference>
<comment type="caution">
    <text evidence="4">The sequence shown here is derived from an EMBL/GenBank/DDBJ whole genome shotgun (WGS) entry which is preliminary data.</text>
</comment>
<dbReference type="PANTHER" id="PTHR43800:SF1">
    <property type="entry name" value="PEPTIDYL-LYSINE N-ACETYLTRANSFERASE YJAB"/>
    <property type="match status" value="1"/>
</dbReference>
<keyword evidence="2" id="KW-0012">Acyltransferase</keyword>
<name>A0A2P7S8E2_9HYPH</name>
<sequence length="175" mass="19233">MNQLDSLVIRAAQPADAELLPEIERSAGQAFLDVPGLAWIAEDEVQPPARHLELVAGGHSWVATDGKALVGFLSAERLDDTLHIWELAVAHGFQGRGIGRALLAHAIDVARRRKLAAVTLTTFRDVRWNEPFYRKLGFRTLDAGATPARLQAILDRESASGLPRDRRCAMLLALR</sequence>
<evidence type="ECO:0000256" key="2">
    <source>
        <dbReference type="ARBA" id="ARBA00023315"/>
    </source>
</evidence>
<dbReference type="Pfam" id="PF00583">
    <property type="entry name" value="Acetyltransf_1"/>
    <property type="match status" value="1"/>
</dbReference>
<dbReference type="InterPro" id="IPR016181">
    <property type="entry name" value="Acyl_CoA_acyltransferase"/>
</dbReference>
<feature type="domain" description="N-acetyltransferase" evidence="3">
    <location>
        <begin position="7"/>
        <end position="160"/>
    </location>
</feature>
<dbReference type="OrthoDB" id="572496at2"/>
<accession>A0A2P7S8E2</accession>
<dbReference type="GO" id="GO:0016747">
    <property type="term" value="F:acyltransferase activity, transferring groups other than amino-acyl groups"/>
    <property type="evidence" value="ECO:0007669"/>
    <property type="project" value="InterPro"/>
</dbReference>
<proteinExistence type="predicted"/>
<evidence type="ECO:0000259" key="3">
    <source>
        <dbReference type="PROSITE" id="PS51186"/>
    </source>
</evidence>
<evidence type="ECO:0000313" key="5">
    <source>
        <dbReference type="Proteomes" id="UP000241229"/>
    </source>
</evidence>
<evidence type="ECO:0000313" key="4">
    <source>
        <dbReference type="EMBL" id="PSJ58701.1"/>
    </source>
</evidence>
<evidence type="ECO:0000256" key="1">
    <source>
        <dbReference type="ARBA" id="ARBA00022679"/>
    </source>
</evidence>
<dbReference type="EMBL" id="PXYK01000013">
    <property type="protein sequence ID" value="PSJ58701.1"/>
    <property type="molecule type" value="Genomic_DNA"/>
</dbReference>
<dbReference type="CDD" id="cd04301">
    <property type="entry name" value="NAT_SF"/>
    <property type="match status" value="1"/>
</dbReference>